<feature type="compositionally biased region" description="Polar residues" evidence="1">
    <location>
        <begin position="88"/>
        <end position="103"/>
    </location>
</feature>
<evidence type="ECO:0000313" key="3">
    <source>
        <dbReference type="EMBL" id="KAK3255682.1"/>
    </source>
</evidence>
<evidence type="ECO:0000256" key="1">
    <source>
        <dbReference type="SAM" id="MobiDB-lite"/>
    </source>
</evidence>
<proteinExistence type="predicted"/>
<name>A0AAE0F9N0_9CHLO</name>
<gene>
    <name evidence="3" type="ORF">CYMTET_35147</name>
</gene>
<dbReference type="Proteomes" id="UP001190700">
    <property type="component" value="Unassembled WGS sequence"/>
</dbReference>
<keyword evidence="2" id="KW-0472">Membrane</keyword>
<feature type="region of interest" description="Disordered" evidence="1">
    <location>
        <begin position="88"/>
        <end position="119"/>
    </location>
</feature>
<reference evidence="3 4" key="1">
    <citation type="journal article" date="2015" name="Genome Biol. Evol.">
        <title>Comparative Genomics of a Bacterivorous Green Alga Reveals Evolutionary Causalities and Consequences of Phago-Mixotrophic Mode of Nutrition.</title>
        <authorList>
            <person name="Burns J.A."/>
            <person name="Paasch A."/>
            <person name="Narechania A."/>
            <person name="Kim E."/>
        </authorList>
    </citation>
    <scope>NUCLEOTIDE SEQUENCE [LARGE SCALE GENOMIC DNA]</scope>
    <source>
        <strain evidence="3 4">PLY_AMNH</strain>
    </source>
</reference>
<feature type="transmembrane region" description="Helical" evidence="2">
    <location>
        <begin position="24"/>
        <end position="48"/>
    </location>
</feature>
<keyword evidence="2" id="KW-0812">Transmembrane</keyword>
<protein>
    <recommendedName>
        <fullName evidence="5">Transmembrane protein</fullName>
    </recommendedName>
</protein>
<accession>A0AAE0F9N0</accession>
<dbReference type="EMBL" id="LGRX02022393">
    <property type="protein sequence ID" value="KAK3255682.1"/>
    <property type="molecule type" value="Genomic_DNA"/>
</dbReference>
<comment type="caution">
    <text evidence="3">The sequence shown here is derived from an EMBL/GenBank/DDBJ whole genome shotgun (WGS) entry which is preliminary data.</text>
</comment>
<keyword evidence="2" id="KW-1133">Transmembrane helix</keyword>
<keyword evidence="4" id="KW-1185">Reference proteome</keyword>
<evidence type="ECO:0008006" key="5">
    <source>
        <dbReference type="Google" id="ProtNLM"/>
    </source>
</evidence>
<dbReference type="AlphaFoldDB" id="A0AAE0F9N0"/>
<feature type="compositionally biased region" description="Acidic residues" evidence="1">
    <location>
        <begin position="108"/>
        <end position="119"/>
    </location>
</feature>
<evidence type="ECO:0000313" key="4">
    <source>
        <dbReference type="Proteomes" id="UP001190700"/>
    </source>
</evidence>
<sequence length="119" mass="12706">MSPTAPPTMSPTGDSSSSGASLHAAAYVAIALASIFVIGAIICGSFALKGYYGDDLDHVLRPRRDWLGRKTVDSGSVSMMVMNPLSANDDVTQPLKSAQSTSPHAPEGDEENYLYEERW</sequence>
<evidence type="ECO:0000256" key="2">
    <source>
        <dbReference type="SAM" id="Phobius"/>
    </source>
</evidence>
<organism evidence="3 4">
    <name type="scientific">Cymbomonas tetramitiformis</name>
    <dbReference type="NCBI Taxonomy" id="36881"/>
    <lineage>
        <taxon>Eukaryota</taxon>
        <taxon>Viridiplantae</taxon>
        <taxon>Chlorophyta</taxon>
        <taxon>Pyramimonadophyceae</taxon>
        <taxon>Pyramimonadales</taxon>
        <taxon>Pyramimonadaceae</taxon>
        <taxon>Cymbomonas</taxon>
    </lineage>
</organism>